<dbReference type="PANTHER" id="PTHR43072">
    <property type="entry name" value="N-ACETYLTRANSFERASE"/>
    <property type="match status" value="1"/>
</dbReference>
<dbReference type="GO" id="GO:0016747">
    <property type="term" value="F:acyltransferase activity, transferring groups other than amino-acyl groups"/>
    <property type="evidence" value="ECO:0007669"/>
    <property type="project" value="InterPro"/>
</dbReference>
<proteinExistence type="predicted"/>
<dbReference type="Pfam" id="PF00583">
    <property type="entry name" value="Acetyltransf_1"/>
    <property type="match status" value="1"/>
</dbReference>
<comment type="caution">
    <text evidence="2">The sequence shown here is derived from an EMBL/GenBank/DDBJ whole genome shotgun (WGS) entry which is preliminary data.</text>
</comment>
<feature type="domain" description="N-acetyltransferase" evidence="1">
    <location>
        <begin position="1"/>
        <end position="165"/>
    </location>
</feature>
<reference evidence="2" key="1">
    <citation type="submission" date="2022-07" db="EMBL/GenBank/DDBJ databases">
        <authorList>
            <consortium name="Clinical and Environmental Microbiology Branch: Whole genome sequencing antimicrobial resistance pathogens in the healthcare setting"/>
        </authorList>
    </citation>
    <scope>NUCLEOTIDE SEQUENCE</scope>
    <source>
        <strain evidence="2">Stenotrophomonas_maltophilia_2021CK-00905</strain>
    </source>
</reference>
<sequence>MLIRQLSADDADILWQARLQALHESPAAFLSTLAEAQNDSADVMRAQLADPGTRYFGTFVDGMLVGFLRYVRPVRMSRRHTAEVHSVHVDAGHRGQGIARKLFLAAFAAARAEGIESLTLTVLADNAAARGLYESLGFSAFGTEPRAVKRAGCYTDIVSYSIALQ</sequence>
<dbReference type="EMBL" id="ABLOMU010000005">
    <property type="protein sequence ID" value="EKT4440195.1"/>
    <property type="molecule type" value="Genomic_DNA"/>
</dbReference>
<dbReference type="PROSITE" id="PS51186">
    <property type="entry name" value="GNAT"/>
    <property type="match status" value="1"/>
</dbReference>
<accession>A0AAI9C8D9</accession>
<dbReference type="RefSeq" id="WP_088479430.1">
    <property type="nucleotide sequence ID" value="NZ_CP056088.1"/>
</dbReference>
<organism evidence="2 3">
    <name type="scientific">Stenotrophomonas maltophilia</name>
    <name type="common">Pseudomonas maltophilia</name>
    <name type="synonym">Xanthomonas maltophilia</name>
    <dbReference type="NCBI Taxonomy" id="40324"/>
    <lineage>
        <taxon>Bacteria</taxon>
        <taxon>Pseudomonadati</taxon>
        <taxon>Pseudomonadota</taxon>
        <taxon>Gammaproteobacteria</taxon>
        <taxon>Lysobacterales</taxon>
        <taxon>Lysobacteraceae</taxon>
        <taxon>Stenotrophomonas</taxon>
        <taxon>Stenotrophomonas maltophilia group</taxon>
    </lineage>
</organism>
<dbReference type="AlphaFoldDB" id="A0AAI9C8D9"/>
<name>A0AAI9C8D9_STEMA</name>
<protein>
    <submittedName>
        <fullName evidence="2">GNAT family N-acetyltransferase</fullName>
    </submittedName>
</protein>
<gene>
    <name evidence="2" type="ORF">QEK83_000807</name>
</gene>
<evidence type="ECO:0000313" key="2">
    <source>
        <dbReference type="EMBL" id="EKT4440195.1"/>
    </source>
</evidence>
<dbReference type="Gene3D" id="3.40.630.30">
    <property type="match status" value="1"/>
</dbReference>
<evidence type="ECO:0000313" key="3">
    <source>
        <dbReference type="Proteomes" id="UP001214521"/>
    </source>
</evidence>
<evidence type="ECO:0000259" key="1">
    <source>
        <dbReference type="PROSITE" id="PS51186"/>
    </source>
</evidence>
<dbReference type="CDD" id="cd04301">
    <property type="entry name" value="NAT_SF"/>
    <property type="match status" value="1"/>
</dbReference>
<dbReference type="PANTHER" id="PTHR43072:SF60">
    <property type="entry name" value="L-2,4-DIAMINOBUTYRIC ACID ACETYLTRANSFERASE"/>
    <property type="match status" value="1"/>
</dbReference>
<dbReference type="Proteomes" id="UP001214521">
    <property type="component" value="Unassembled WGS sequence"/>
</dbReference>
<dbReference type="InterPro" id="IPR016181">
    <property type="entry name" value="Acyl_CoA_acyltransferase"/>
</dbReference>
<dbReference type="SUPFAM" id="SSF55729">
    <property type="entry name" value="Acyl-CoA N-acyltransferases (Nat)"/>
    <property type="match status" value="1"/>
</dbReference>
<dbReference type="InterPro" id="IPR000182">
    <property type="entry name" value="GNAT_dom"/>
</dbReference>